<proteinExistence type="predicted"/>
<keyword evidence="1" id="KW-0472">Membrane</keyword>
<dbReference type="EMBL" id="JAGSHT010000012">
    <property type="protein sequence ID" value="MBZ2196900.1"/>
    <property type="molecule type" value="Genomic_DNA"/>
</dbReference>
<keyword evidence="1" id="KW-1133">Transmembrane helix</keyword>
<gene>
    <name evidence="2" type="ORF">KCQ71_12090</name>
</gene>
<keyword evidence="1" id="KW-0812">Transmembrane</keyword>
<dbReference type="InterPro" id="IPR049713">
    <property type="entry name" value="Pr6Pr-like"/>
</dbReference>
<reference evidence="2 3" key="1">
    <citation type="submission" date="2021-04" db="EMBL/GenBank/DDBJ databases">
        <title>Ruania sp. nov., isolated from sandy soil of mangrove forest.</title>
        <authorList>
            <person name="Ge X."/>
            <person name="Huang R."/>
            <person name="Liu W."/>
        </authorList>
    </citation>
    <scope>NUCLEOTIDE SEQUENCE [LARGE SCALE GENOMIC DNA]</scope>
    <source>
        <strain evidence="2 3">N2-46</strain>
    </source>
</reference>
<accession>A0ABS7SAZ4</accession>
<feature type="transmembrane region" description="Helical" evidence="1">
    <location>
        <begin position="78"/>
        <end position="101"/>
    </location>
</feature>
<name>A0ABS7SAZ4_9MICO</name>
<evidence type="ECO:0000256" key="1">
    <source>
        <dbReference type="SAM" id="Phobius"/>
    </source>
</evidence>
<feature type="transmembrane region" description="Helical" evidence="1">
    <location>
        <begin position="141"/>
        <end position="159"/>
    </location>
</feature>
<feature type="transmembrane region" description="Helical" evidence="1">
    <location>
        <begin position="179"/>
        <end position="200"/>
    </location>
</feature>
<feature type="transmembrane region" description="Helical" evidence="1">
    <location>
        <begin position="54"/>
        <end position="71"/>
    </location>
</feature>
<sequence>MASGVNRTTAGCVAIVRIVAGLLIIGVLVSGFAAQVVVGGRNPFDYFGYFTNQTNLLTSVVLIITGTIVLTGRRIPGWLTLVRGVATACLLVVAVIYNLLIPGTGSAPPVVSAILHIAFPLAVALDWLLVGDREPLAWRRLWLVLPYPLLWLLVVLVRGVTDGWVPYGFLLPDRGPASLGLHVVALLGTLLAAGALVWSASRSPGRWLRTPGRTVPSRV</sequence>
<protein>
    <submittedName>
        <fullName evidence="2">Pr6Pr family membrane protein</fullName>
    </submittedName>
</protein>
<evidence type="ECO:0000313" key="2">
    <source>
        <dbReference type="EMBL" id="MBZ2196900.1"/>
    </source>
</evidence>
<organism evidence="2 3">
    <name type="scientific">Occultella gossypii</name>
    <dbReference type="NCBI Taxonomy" id="2800820"/>
    <lineage>
        <taxon>Bacteria</taxon>
        <taxon>Bacillati</taxon>
        <taxon>Actinomycetota</taxon>
        <taxon>Actinomycetes</taxon>
        <taxon>Micrococcales</taxon>
        <taxon>Ruaniaceae</taxon>
        <taxon>Occultella</taxon>
    </lineage>
</organism>
<dbReference type="NCBIfam" id="NF038065">
    <property type="entry name" value="Pr6Pr"/>
    <property type="match status" value="1"/>
</dbReference>
<comment type="caution">
    <text evidence="2">The sequence shown here is derived from an EMBL/GenBank/DDBJ whole genome shotgun (WGS) entry which is preliminary data.</text>
</comment>
<keyword evidence="3" id="KW-1185">Reference proteome</keyword>
<feature type="transmembrane region" description="Helical" evidence="1">
    <location>
        <begin position="12"/>
        <end position="34"/>
    </location>
</feature>
<evidence type="ECO:0000313" key="3">
    <source>
        <dbReference type="Proteomes" id="UP000826651"/>
    </source>
</evidence>
<feature type="transmembrane region" description="Helical" evidence="1">
    <location>
        <begin position="107"/>
        <end position="129"/>
    </location>
</feature>
<dbReference type="Proteomes" id="UP000826651">
    <property type="component" value="Unassembled WGS sequence"/>
</dbReference>